<dbReference type="EMBL" id="WQKZ01000004">
    <property type="protein sequence ID" value="MVN78143.1"/>
    <property type="molecule type" value="Genomic_DNA"/>
</dbReference>
<organism evidence="3 4">
    <name type="scientific">Hymenobacter ginkgonis</name>
    <dbReference type="NCBI Taxonomy" id="2682976"/>
    <lineage>
        <taxon>Bacteria</taxon>
        <taxon>Pseudomonadati</taxon>
        <taxon>Bacteroidota</taxon>
        <taxon>Cytophagia</taxon>
        <taxon>Cytophagales</taxon>
        <taxon>Hymenobacteraceae</taxon>
        <taxon>Hymenobacter</taxon>
    </lineage>
</organism>
<dbReference type="Pfam" id="PF18962">
    <property type="entry name" value="Por_Secre_tail"/>
    <property type="match status" value="1"/>
</dbReference>
<evidence type="ECO:0000259" key="2">
    <source>
        <dbReference type="Pfam" id="PF18962"/>
    </source>
</evidence>
<feature type="signal peptide" evidence="1">
    <location>
        <begin position="1"/>
        <end position="24"/>
    </location>
</feature>
<dbReference type="InterPro" id="IPR038653">
    <property type="entry name" value="Put_CMD_sf"/>
</dbReference>
<proteinExistence type="predicted"/>
<feature type="chain" id="PRO_5029702476" evidence="1">
    <location>
        <begin position="25"/>
        <end position="308"/>
    </location>
</feature>
<evidence type="ECO:0000256" key="1">
    <source>
        <dbReference type="SAM" id="SignalP"/>
    </source>
</evidence>
<keyword evidence="1" id="KW-0732">Signal</keyword>
<dbReference type="RefSeq" id="WP_157567934.1">
    <property type="nucleotide sequence ID" value="NZ_WQKZ01000004.1"/>
</dbReference>
<gene>
    <name evidence="3" type="ORF">GO988_17580</name>
</gene>
<protein>
    <submittedName>
        <fullName evidence="3">T9SS type A sorting domain-containing protein</fullName>
    </submittedName>
</protein>
<evidence type="ECO:0000313" key="4">
    <source>
        <dbReference type="Proteomes" id="UP000441336"/>
    </source>
</evidence>
<dbReference type="AlphaFoldDB" id="A0A7K1TIE8"/>
<dbReference type="Proteomes" id="UP000441336">
    <property type="component" value="Unassembled WGS sequence"/>
</dbReference>
<comment type="caution">
    <text evidence="3">The sequence shown here is derived from an EMBL/GenBank/DDBJ whole genome shotgun (WGS) entry which is preliminary data.</text>
</comment>
<feature type="domain" description="Secretion system C-terminal sorting" evidence="2">
    <location>
        <begin position="232"/>
        <end position="307"/>
    </location>
</feature>
<name>A0A7K1TIE8_9BACT</name>
<dbReference type="NCBIfam" id="TIGR04183">
    <property type="entry name" value="Por_Secre_tail"/>
    <property type="match status" value="1"/>
</dbReference>
<accession>A0A7K1TIE8</accession>
<reference evidence="3 4" key="1">
    <citation type="submission" date="2019-12" db="EMBL/GenBank/DDBJ databases">
        <title>Hymenobacter sp. HMF4947 Genome sequencing and assembly.</title>
        <authorList>
            <person name="Kang H."/>
            <person name="Cha I."/>
            <person name="Kim H."/>
            <person name="Joh K."/>
        </authorList>
    </citation>
    <scope>NUCLEOTIDE SEQUENCE [LARGE SCALE GENOMIC DNA]</scope>
    <source>
        <strain evidence="3 4">HMF4947</strain>
    </source>
</reference>
<evidence type="ECO:0000313" key="3">
    <source>
        <dbReference type="EMBL" id="MVN78143.1"/>
    </source>
</evidence>
<keyword evidence="4" id="KW-1185">Reference proteome</keyword>
<dbReference type="InterPro" id="IPR026444">
    <property type="entry name" value="Secre_tail"/>
</dbReference>
<sequence length="308" mass="31326">MKILLLRSAVALGLLGAALAPAHAQTVANGTFETWAARNGVESPTGWLTTDDVIAVTLGLALPTGSFTKTTDAHGGTYAARLETKTTLLGALPGAVGIGTKVGPNPAVPGGIPFTTRPAMLQFYYKLSGPQPAVASNGAFAQVALTRRVGGVLQTIATAQQVFTTVNTAYVLAQVPLTYTSGALPDSVRLVFSSGVISTSATAGTVFQVDDVSFTGTVTAVRSAALEAALSVYPNPSLGGRYVLAASPALLAAPLAVVDATGRVVRREAAPTALAATRPLDLTGLAGGIYTLQLFAEEGLVTKKLVVH</sequence>
<dbReference type="Gene3D" id="2.60.120.890">
    <property type="entry name" value="BT2081, beta-jelly-roll domain"/>
    <property type="match status" value="1"/>
</dbReference>